<dbReference type="InterPro" id="IPR047196">
    <property type="entry name" value="YidC_ALB_C"/>
</dbReference>
<keyword evidence="9 13" id="KW-0472">Membrane</keyword>
<dbReference type="CDD" id="cd19961">
    <property type="entry name" value="EcYidC-like_peri"/>
    <property type="match status" value="1"/>
</dbReference>
<reference evidence="17 18" key="1">
    <citation type="submission" date="2020-08" db="EMBL/GenBank/DDBJ databases">
        <title>Genomic Encyclopedia of Type Strains, Phase IV (KMG-IV): sequencing the most valuable type-strain genomes for metagenomic binning, comparative biology and taxonomic classification.</title>
        <authorList>
            <person name="Goeker M."/>
        </authorList>
    </citation>
    <scope>NUCLEOTIDE SEQUENCE [LARGE SCALE GENOMIC DNA]</scope>
    <source>
        <strain evidence="17 18">DSM 19979</strain>
    </source>
</reference>
<dbReference type="GO" id="GO:0051205">
    <property type="term" value="P:protein insertion into membrane"/>
    <property type="evidence" value="ECO:0007669"/>
    <property type="project" value="TreeGrafter"/>
</dbReference>
<dbReference type="GO" id="GO:0032977">
    <property type="term" value="F:membrane insertase activity"/>
    <property type="evidence" value="ECO:0007669"/>
    <property type="project" value="InterPro"/>
</dbReference>
<evidence type="ECO:0000256" key="3">
    <source>
        <dbReference type="ARBA" id="ARBA00015325"/>
    </source>
</evidence>
<evidence type="ECO:0000256" key="12">
    <source>
        <dbReference type="ARBA" id="ARBA00033342"/>
    </source>
</evidence>
<evidence type="ECO:0000256" key="5">
    <source>
        <dbReference type="ARBA" id="ARBA00022475"/>
    </source>
</evidence>
<dbReference type="AlphaFoldDB" id="A0A840AB01"/>
<keyword evidence="4 13" id="KW-0813">Transport</keyword>
<feature type="region of interest" description="Disordered" evidence="14">
    <location>
        <begin position="590"/>
        <end position="620"/>
    </location>
</feature>
<name>A0A840AB01_9PROT</name>
<evidence type="ECO:0000313" key="17">
    <source>
        <dbReference type="EMBL" id="MBB3898267.1"/>
    </source>
</evidence>
<comment type="similarity">
    <text evidence="2 13">Belongs to the OXA1/ALB3/YidC family. Type 1 subfamily.</text>
</comment>
<dbReference type="PANTHER" id="PTHR12428:SF65">
    <property type="entry name" value="CYTOCHROME C OXIDASE ASSEMBLY PROTEIN COX18, MITOCHONDRIAL"/>
    <property type="match status" value="1"/>
</dbReference>
<evidence type="ECO:0000256" key="8">
    <source>
        <dbReference type="ARBA" id="ARBA00022989"/>
    </source>
</evidence>
<evidence type="ECO:0000256" key="9">
    <source>
        <dbReference type="ARBA" id="ARBA00023136"/>
    </source>
</evidence>
<comment type="subcellular location">
    <subcellularLocation>
        <location evidence="1">Cell inner membrane</location>
        <topology evidence="1">Multi-pass membrane protein</topology>
    </subcellularLocation>
    <subcellularLocation>
        <location evidence="13">Cell membrane</location>
        <topology evidence="13">Multi-pass membrane protein</topology>
    </subcellularLocation>
</comment>
<comment type="subunit">
    <text evidence="13">Interacts with the Sec translocase complex via SecD. Specifically interacts with transmembrane segments of nascent integral membrane proteins during membrane integration.</text>
</comment>
<dbReference type="InterPro" id="IPR019998">
    <property type="entry name" value="Membr_insert_YidC"/>
</dbReference>
<keyword evidence="5 13" id="KW-1003">Cell membrane</keyword>
<evidence type="ECO:0000256" key="6">
    <source>
        <dbReference type="ARBA" id="ARBA00022692"/>
    </source>
</evidence>
<keyword evidence="10 13" id="KW-0143">Chaperone</keyword>
<dbReference type="HAMAP" id="MF_01810">
    <property type="entry name" value="YidC_type1"/>
    <property type="match status" value="1"/>
</dbReference>
<evidence type="ECO:0000313" key="18">
    <source>
        <dbReference type="Proteomes" id="UP000553193"/>
    </source>
</evidence>
<evidence type="ECO:0000256" key="1">
    <source>
        <dbReference type="ARBA" id="ARBA00004429"/>
    </source>
</evidence>
<evidence type="ECO:0000256" key="7">
    <source>
        <dbReference type="ARBA" id="ARBA00022927"/>
    </source>
</evidence>
<dbReference type="EMBL" id="JACIDJ010000002">
    <property type="protein sequence ID" value="MBB3898267.1"/>
    <property type="molecule type" value="Genomic_DNA"/>
</dbReference>
<evidence type="ECO:0000256" key="4">
    <source>
        <dbReference type="ARBA" id="ARBA00022448"/>
    </source>
</evidence>
<dbReference type="InterPro" id="IPR001708">
    <property type="entry name" value="YidC/ALB3/OXA1/COX18"/>
</dbReference>
<dbReference type="NCBIfam" id="TIGR03592">
    <property type="entry name" value="yidC_oxa1_cterm"/>
    <property type="match status" value="1"/>
</dbReference>
<evidence type="ECO:0000256" key="11">
    <source>
        <dbReference type="ARBA" id="ARBA00033245"/>
    </source>
</evidence>
<keyword evidence="6 13" id="KW-0812">Transmembrane</keyword>
<dbReference type="GO" id="GO:0005886">
    <property type="term" value="C:plasma membrane"/>
    <property type="evidence" value="ECO:0007669"/>
    <property type="project" value="UniProtKB-SubCell"/>
</dbReference>
<accession>A0A840AB01</accession>
<dbReference type="CDD" id="cd20070">
    <property type="entry name" value="5TM_YidC_Alb3"/>
    <property type="match status" value="1"/>
</dbReference>
<dbReference type="Pfam" id="PF02096">
    <property type="entry name" value="60KD_IMP"/>
    <property type="match status" value="1"/>
</dbReference>
<feature type="transmembrane region" description="Helical" evidence="13">
    <location>
        <begin position="543"/>
        <end position="568"/>
    </location>
</feature>
<proteinExistence type="inferred from homology"/>
<dbReference type="Gene3D" id="2.70.98.90">
    <property type="match status" value="1"/>
</dbReference>
<protein>
    <recommendedName>
        <fullName evidence="3 13">Membrane protein insertase YidC</fullName>
    </recommendedName>
    <alternativeName>
        <fullName evidence="12 13">Foldase YidC</fullName>
    </alternativeName>
    <alternativeName>
        <fullName evidence="11 13">Membrane integrase YidC</fullName>
    </alternativeName>
    <alternativeName>
        <fullName evidence="13">Membrane protein YidC</fullName>
    </alternativeName>
</protein>
<evidence type="ECO:0000256" key="2">
    <source>
        <dbReference type="ARBA" id="ARBA00010527"/>
    </source>
</evidence>
<feature type="transmembrane region" description="Helical" evidence="13">
    <location>
        <begin position="454"/>
        <end position="475"/>
    </location>
</feature>
<dbReference type="PANTHER" id="PTHR12428">
    <property type="entry name" value="OXA1"/>
    <property type="match status" value="1"/>
</dbReference>
<feature type="transmembrane region" description="Helical" evidence="13">
    <location>
        <begin position="377"/>
        <end position="404"/>
    </location>
</feature>
<feature type="transmembrane region" description="Helical" evidence="13">
    <location>
        <begin position="510"/>
        <end position="531"/>
    </location>
</feature>
<feature type="domain" description="Membrane insertase YidC/Oxa/ALB C-terminal" evidence="15">
    <location>
        <begin position="385"/>
        <end position="582"/>
    </location>
</feature>
<comment type="function">
    <text evidence="13">Required for the insertion and/or proper folding and/or complex formation of integral membrane proteins into the membrane. Involved in integration of membrane proteins that insert both dependently and independently of the Sec translocase complex, as well as at least some lipoproteins. Aids folding of multispanning membrane proteins.</text>
</comment>
<evidence type="ECO:0000259" key="16">
    <source>
        <dbReference type="Pfam" id="PF14849"/>
    </source>
</evidence>
<gene>
    <name evidence="13" type="primary">yidC</name>
    <name evidence="17" type="ORF">GGQ83_001704</name>
</gene>
<organism evidence="17 18">
    <name type="scientific">Roseococcus suduntuyensis</name>
    <dbReference type="NCBI Taxonomy" id="455361"/>
    <lineage>
        <taxon>Bacteria</taxon>
        <taxon>Pseudomonadati</taxon>
        <taxon>Pseudomonadota</taxon>
        <taxon>Alphaproteobacteria</taxon>
        <taxon>Acetobacterales</taxon>
        <taxon>Roseomonadaceae</taxon>
        <taxon>Roseococcus</taxon>
    </lineage>
</organism>
<dbReference type="PRINTS" id="PR00701">
    <property type="entry name" value="60KDINNERMP"/>
</dbReference>
<evidence type="ECO:0000256" key="13">
    <source>
        <dbReference type="HAMAP-Rule" id="MF_01810"/>
    </source>
</evidence>
<dbReference type="PRINTS" id="PR01900">
    <property type="entry name" value="YIDCPROTEIN"/>
</dbReference>
<comment type="caution">
    <text evidence="17">The sequence shown here is derived from an EMBL/GenBank/DDBJ whole genome shotgun (WGS) entry which is preliminary data.</text>
</comment>
<dbReference type="NCBIfam" id="NF002353">
    <property type="entry name" value="PRK01318.1-4"/>
    <property type="match status" value="1"/>
</dbReference>
<dbReference type="NCBIfam" id="TIGR03593">
    <property type="entry name" value="yidC_nterm"/>
    <property type="match status" value="1"/>
</dbReference>
<keyword evidence="7 13" id="KW-0653">Protein transport</keyword>
<keyword evidence="8 13" id="KW-1133">Transmembrane helix</keyword>
<dbReference type="InterPro" id="IPR028055">
    <property type="entry name" value="YidC/Oxa/ALB_C"/>
</dbReference>
<sequence length="620" mass="68871">MDQKRLLAAIALSVGILLLFEMWNRGNAPVPPPRPVATQQADVPLPAVPAPATPQGVPGAVPGAPQAASPGETAVTAAPPAIPAQRVQVENTRVQGALSARGLSLDQLILRDYRETVERDSPNVTLLAPRGRPEGYFAQWGWTQADGRTPVPDNDTDWTITGGPLGPDSPVTFRWENGQGQIFQAVVWLDANYMFEVRQSVENTSDQAVTVLPWARIRRERTPQVQGFFILHEGFIAVQDGRLTEMTYSNGRDQGNSRRALGSAWENEAAEGWAGLSDKYWLTALTRLDSNERIRSAFRHIPDAGVDRWQVDIAPAAPQLIAPGQSAGFGSRLFAGAKEVRLLDDYRDRLQIQDFDKAIDFGWFYFITKPFFYALDYLFILTGNFGVAILIFTLALKILFFPLANKAYKSMSRMRLVAPKMQEIRERYKEDPQKMQAEMMALYKSEKINPASGCLPILVQIPVFFALYKVLFVTIEMRHAPFFGWIRDLSDMDPTNAFTLFGLIPWDPPLFLHLPVWAILMGLTMFVQQKLNPQPPDPIQQKIFAWLPVIFTFMLASFPAGLVIYWTWNNLLSIAQQWYIMRLDAKAQAAKPPAQGGTGGAPPPAPKGGGKLAGPAAAKK</sequence>
<evidence type="ECO:0000256" key="14">
    <source>
        <dbReference type="SAM" id="MobiDB-lite"/>
    </source>
</evidence>
<evidence type="ECO:0000259" key="15">
    <source>
        <dbReference type="Pfam" id="PF02096"/>
    </source>
</evidence>
<dbReference type="Pfam" id="PF14849">
    <property type="entry name" value="YidC_periplas"/>
    <property type="match status" value="1"/>
</dbReference>
<dbReference type="RefSeq" id="WP_184383342.1">
    <property type="nucleotide sequence ID" value="NZ_JACIDJ010000002.1"/>
</dbReference>
<feature type="domain" description="Membrane insertase YidC N-terminal" evidence="16">
    <location>
        <begin position="86"/>
        <end position="373"/>
    </location>
</feature>
<dbReference type="InterPro" id="IPR028053">
    <property type="entry name" value="Membr_insert_YidC_N"/>
</dbReference>
<evidence type="ECO:0000256" key="10">
    <source>
        <dbReference type="ARBA" id="ARBA00023186"/>
    </source>
</evidence>
<dbReference type="Proteomes" id="UP000553193">
    <property type="component" value="Unassembled WGS sequence"/>
</dbReference>
<dbReference type="GO" id="GO:0015031">
    <property type="term" value="P:protein transport"/>
    <property type="evidence" value="ECO:0007669"/>
    <property type="project" value="UniProtKB-KW"/>
</dbReference>
<dbReference type="InterPro" id="IPR038221">
    <property type="entry name" value="YidC_periplasmic_sf"/>
</dbReference>
<keyword evidence="18" id="KW-1185">Reference proteome</keyword>